<dbReference type="PROSITE" id="PS50206">
    <property type="entry name" value="RHODANESE_3"/>
    <property type="match status" value="1"/>
</dbReference>
<accession>A0ABX8I294</accession>
<dbReference type="EC" id="3.1.3.48" evidence="2"/>
<dbReference type="Gene3D" id="3.90.190.10">
    <property type="entry name" value="Protein tyrosine phosphatase superfamily"/>
    <property type="match status" value="1"/>
</dbReference>
<evidence type="ECO:0000256" key="3">
    <source>
        <dbReference type="SAM" id="MobiDB-lite"/>
    </source>
</evidence>
<dbReference type="SUPFAM" id="SSF52821">
    <property type="entry name" value="Rhodanese/Cell cycle control phosphatase"/>
    <property type="match status" value="1"/>
</dbReference>
<feature type="compositionally biased region" description="Basic and acidic residues" evidence="3">
    <location>
        <begin position="1"/>
        <end position="13"/>
    </location>
</feature>
<evidence type="ECO:0000259" key="4">
    <source>
        <dbReference type="PROSITE" id="PS50055"/>
    </source>
</evidence>
<feature type="region of interest" description="Disordered" evidence="3">
    <location>
        <begin position="1"/>
        <end position="33"/>
    </location>
</feature>
<feature type="compositionally biased region" description="Basic and acidic residues" evidence="3">
    <location>
        <begin position="23"/>
        <end position="33"/>
    </location>
</feature>
<dbReference type="EMBL" id="CP076662">
    <property type="protein sequence ID" value="QWU87366.1"/>
    <property type="molecule type" value="Genomic_DNA"/>
</dbReference>
<feature type="region of interest" description="Disordered" evidence="3">
    <location>
        <begin position="445"/>
        <end position="492"/>
    </location>
</feature>
<dbReference type="InterPro" id="IPR000242">
    <property type="entry name" value="PTP_cat"/>
</dbReference>
<name>A0ABX8I294_9ASCO</name>
<dbReference type="Gene3D" id="3.40.250.10">
    <property type="entry name" value="Rhodanese-like domain"/>
    <property type="match status" value="1"/>
</dbReference>
<evidence type="ECO:0000256" key="1">
    <source>
        <dbReference type="ARBA" id="ARBA00009649"/>
    </source>
</evidence>
<keyword evidence="8" id="KW-1185">Reference proteome</keyword>
<comment type="similarity">
    <text evidence="1">Belongs to the protein-tyrosine phosphatase family. Non-receptor class subfamily.</text>
</comment>
<evidence type="ECO:0000313" key="8">
    <source>
        <dbReference type="Proteomes" id="UP000825434"/>
    </source>
</evidence>
<dbReference type="PANTHER" id="PTHR19134:SF561">
    <property type="entry name" value="PROTEIN TYROSINE PHOSPHATASE 36E, ISOFORM A"/>
    <property type="match status" value="1"/>
</dbReference>
<feature type="domain" description="Tyrosine-protein phosphatase" evidence="4">
    <location>
        <begin position="643"/>
        <end position="895"/>
    </location>
</feature>
<feature type="domain" description="Rhodanese" evidence="6">
    <location>
        <begin position="332"/>
        <end position="441"/>
    </location>
</feature>
<evidence type="ECO:0000259" key="5">
    <source>
        <dbReference type="PROSITE" id="PS50056"/>
    </source>
</evidence>
<feature type="region of interest" description="Disordered" evidence="3">
    <location>
        <begin position="129"/>
        <end position="162"/>
    </location>
</feature>
<reference evidence="7 8" key="1">
    <citation type="submission" date="2021-06" db="EMBL/GenBank/DDBJ databases">
        <title>Candida outbreak in Lebanon.</title>
        <authorList>
            <person name="Finianos M."/>
        </authorList>
    </citation>
    <scope>NUCLEOTIDE SEQUENCE [LARGE SCALE GENOMIC DNA]</scope>
    <source>
        <strain evidence="7">CA3LBN</strain>
    </source>
</reference>
<sequence>MEDTLSRARKGNEALHQSLKSLMNDRTELRPHKEENRTFFEEFKSNIEAIKKNHYTPEAKVTKNDKENSRIPKEDTTNDKITENETRAGRSKDMLLSKLERQSISIETLEAEIRKLRLQNQQLRETNYGLKERAEREKEMRERLERESQKPVKAQSRPRESAAKVQFVPQADAAQIAKIHRQENTIDQLRTGLALVDERYEEAKRKWEASVAVSAFQERVILDLKAKLGQGSQQPSDLTEQLLNGCEIDSSDDRADTTHYHAAMMKNVPSIVTEPPRDQNIANPMKVTSGLPYLYVKSPQSTSPTTRSHFKDLPDDVVAVRSDEPKAIKSFLEGNSLAIDIRPFNNYSASRLENAYNICIPTTLLKRPNYDLAHVSNSAALPKDVKDQLTASSEPTRVLVYDANSGTGHISFSLFQTIQKFLKHDRFTVGYLDGGFQNLDTSLRDESALSSDQTPVSPETPSHPVLDAARPESAKDGFAQSPGDSSRESSPFLSGFTLPSATASNQKMLMSIKKTLPRIDTTTTYSYKLWFPEGFEEKKDKLPRWLAFFADGYGTEGHNEKVVNVLSDKFNKLERSEQVRLSMAISNTNDEKSDKVTQTEKVALTPGKLHSGLSSGYCSPLAPCPHCDKIHYTIPKGVEYGYKNRYNNIWPYEHSRVKLVSSPSCSSAKKESADDYFNANYIKCKQLSLTEYIATQSPLESTKEDFWNTVWYNGIKGIVCLNKPSVFAPQAYYEVNQHFEKSDLSVTIKSTEDKEGFTVRKMELQKHGKTRIAYHFAYADWPDFGVPDNFKTVSRLLESKNECIELLKNQQPPTSKITRSLDLLVHCSAGCGRTGCFITLDMVKDCFKGKSNGKYDPWGTKDLVYKAVQLQRQQRIAMVQTLDQFIYCYESILHEIFDNYM</sequence>
<dbReference type="CDD" id="cd18533">
    <property type="entry name" value="PTP_fungal"/>
    <property type="match status" value="1"/>
</dbReference>
<proteinExistence type="inferred from homology"/>
<feature type="compositionally biased region" description="Polar residues" evidence="3">
    <location>
        <begin position="482"/>
        <end position="492"/>
    </location>
</feature>
<dbReference type="Pfam" id="PF00581">
    <property type="entry name" value="Rhodanese"/>
    <property type="match status" value="1"/>
</dbReference>
<dbReference type="PRINTS" id="PR00700">
    <property type="entry name" value="PRTYPHPHTASE"/>
</dbReference>
<dbReference type="InterPro" id="IPR001763">
    <property type="entry name" value="Rhodanese-like_dom"/>
</dbReference>
<dbReference type="SMART" id="SM00404">
    <property type="entry name" value="PTPc_motif"/>
    <property type="match status" value="1"/>
</dbReference>
<feature type="domain" description="Tyrosine specific protein phosphatases" evidence="5">
    <location>
        <begin position="801"/>
        <end position="886"/>
    </location>
</feature>
<dbReference type="InterPro" id="IPR000387">
    <property type="entry name" value="Tyr_Pase_dom"/>
</dbReference>
<feature type="region of interest" description="Disordered" evidence="3">
    <location>
        <begin position="53"/>
        <end position="89"/>
    </location>
</feature>
<dbReference type="Pfam" id="PF00102">
    <property type="entry name" value="Y_phosphatase"/>
    <property type="match status" value="1"/>
</dbReference>
<gene>
    <name evidence="7" type="ORF">CA3LBN_001631</name>
</gene>
<evidence type="ECO:0000259" key="6">
    <source>
        <dbReference type="PROSITE" id="PS50206"/>
    </source>
</evidence>
<feature type="compositionally biased region" description="Polar residues" evidence="3">
    <location>
        <begin position="448"/>
        <end position="460"/>
    </location>
</feature>
<dbReference type="PANTHER" id="PTHR19134">
    <property type="entry name" value="RECEPTOR-TYPE TYROSINE-PROTEIN PHOSPHATASE"/>
    <property type="match status" value="1"/>
</dbReference>
<dbReference type="SMART" id="SM00194">
    <property type="entry name" value="PTPc"/>
    <property type="match status" value="1"/>
</dbReference>
<feature type="compositionally biased region" description="Basic and acidic residues" evidence="3">
    <location>
        <begin position="130"/>
        <end position="150"/>
    </location>
</feature>
<dbReference type="InterPro" id="IPR036873">
    <property type="entry name" value="Rhodanese-like_dom_sf"/>
</dbReference>
<dbReference type="Proteomes" id="UP000825434">
    <property type="component" value="Chromosome 2"/>
</dbReference>
<protein>
    <recommendedName>
        <fullName evidence="2">protein-tyrosine-phosphatase</fullName>
        <ecNumber evidence="2">3.1.3.48</ecNumber>
    </recommendedName>
</protein>
<evidence type="ECO:0000313" key="7">
    <source>
        <dbReference type="EMBL" id="QWU87366.1"/>
    </source>
</evidence>
<dbReference type="PROSITE" id="PS50055">
    <property type="entry name" value="TYR_PHOSPHATASE_PTP"/>
    <property type="match status" value="1"/>
</dbReference>
<dbReference type="InterPro" id="IPR003595">
    <property type="entry name" value="Tyr_Pase_cat"/>
</dbReference>
<dbReference type="InterPro" id="IPR050348">
    <property type="entry name" value="Protein-Tyr_Phosphatase"/>
</dbReference>
<dbReference type="InterPro" id="IPR029021">
    <property type="entry name" value="Prot-tyrosine_phosphatase-like"/>
</dbReference>
<organism evidence="7 8">
    <name type="scientific">Candidozyma haemuli</name>
    <dbReference type="NCBI Taxonomy" id="45357"/>
    <lineage>
        <taxon>Eukaryota</taxon>
        <taxon>Fungi</taxon>
        <taxon>Dikarya</taxon>
        <taxon>Ascomycota</taxon>
        <taxon>Saccharomycotina</taxon>
        <taxon>Pichiomycetes</taxon>
        <taxon>Metschnikowiaceae</taxon>
        <taxon>Candidozyma</taxon>
    </lineage>
</organism>
<dbReference type="InterPro" id="IPR016130">
    <property type="entry name" value="Tyr_Pase_AS"/>
</dbReference>
<evidence type="ECO:0000256" key="2">
    <source>
        <dbReference type="ARBA" id="ARBA00013064"/>
    </source>
</evidence>
<dbReference type="PROSITE" id="PS50056">
    <property type="entry name" value="TYR_PHOSPHATASE_2"/>
    <property type="match status" value="1"/>
</dbReference>
<dbReference type="SUPFAM" id="SSF52799">
    <property type="entry name" value="(Phosphotyrosine protein) phosphatases II"/>
    <property type="match status" value="1"/>
</dbReference>
<dbReference type="PROSITE" id="PS00383">
    <property type="entry name" value="TYR_PHOSPHATASE_1"/>
    <property type="match status" value="1"/>
</dbReference>